<dbReference type="InterPro" id="IPR000182">
    <property type="entry name" value="GNAT_dom"/>
</dbReference>
<evidence type="ECO:0000313" key="4">
    <source>
        <dbReference type="EMBL" id="AVW90378.1"/>
    </source>
</evidence>
<dbReference type="AlphaFoldDB" id="A0A2R4LZT6"/>
<protein>
    <submittedName>
        <fullName evidence="4">GNAT family N-acetyltransferase</fullName>
    </submittedName>
</protein>
<dbReference type="InterPro" id="IPR016181">
    <property type="entry name" value="Acyl_CoA_acyltransferase"/>
</dbReference>
<proteinExistence type="predicted"/>
<sequence length="196" mass="21160">MLECDDPYDERPASLSEALEVLDRRPELPPFVMRQAMPADTMQIDNLFRASYGELLRADYSAATLAKVLPSLLVTSPRLLNSGTFFVAETGGGDVIAAGGWTQASPFGGVGPREIGHMRRVAVHPDYVRRGVGSVILDHVLANAQRTGVTRMCCLSTLTAQPFYEAHGFAMSGDVDLMLRPGVALPAVQMARDLNA</sequence>
<name>A0A2R4LZT6_9RHOB</name>
<gene>
    <name evidence="4" type="ORF">DA792_04140</name>
</gene>
<dbReference type="CDD" id="cd04301">
    <property type="entry name" value="NAT_SF"/>
    <property type="match status" value="1"/>
</dbReference>
<dbReference type="SUPFAM" id="SSF55729">
    <property type="entry name" value="Acyl-CoA N-acyltransferases (Nat)"/>
    <property type="match status" value="1"/>
</dbReference>
<organism evidence="4 5">
    <name type="scientific">Celeribacter baekdonensis</name>
    <dbReference type="NCBI Taxonomy" id="875171"/>
    <lineage>
        <taxon>Bacteria</taxon>
        <taxon>Pseudomonadati</taxon>
        <taxon>Pseudomonadota</taxon>
        <taxon>Alphaproteobacteria</taxon>
        <taxon>Rhodobacterales</taxon>
        <taxon>Roseobacteraceae</taxon>
        <taxon>Celeribacter</taxon>
    </lineage>
</organism>
<dbReference type="PROSITE" id="PS51186">
    <property type="entry name" value="GNAT"/>
    <property type="match status" value="1"/>
</dbReference>
<dbReference type="PANTHER" id="PTHR43877:SF1">
    <property type="entry name" value="ACETYLTRANSFERASE"/>
    <property type="match status" value="1"/>
</dbReference>
<evidence type="ECO:0000313" key="5">
    <source>
        <dbReference type="Proteomes" id="UP000241447"/>
    </source>
</evidence>
<dbReference type="EMBL" id="CP028475">
    <property type="protein sequence ID" value="AVW90378.1"/>
    <property type="molecule type" value="Genomic_DNA"/>
</dbReference>
<dbReference type="GO" id="GO:0016747">
    <property type="term" value="F:acyltransferase activity, transferring groups other than amino-acyl groups"/>
    <property type="evidence" value="ECO:0007669"/>
    <property type="project" value="InterPro"/>
</dbReference>
<dbReference type="Pfam" id="PF13508">
    <property type="entry name" value="Acetyltransf_7"/>
    <property type="match status" value="1"/>
</dbReference>
<feature type="domain" description="N-acetyltransferase" evidence="3">
    <location>
        <begin position="31"/>
        <end position="195"/>
    </location>
</feature>
<evidence type="ECO:0000259" key="3">
    <source>
        <dbReference type="PROSITE" id="PS51186"/>
    </source>
</evidence>
<keyword evidence="2" id="KW-0012">Acyltransferase</keyword>
<dbReference type="RefSeq" id="WP_107718356.1">
    <property type="nucleotide sequence ID" value="NZ_CP028475.1"/>
</dbReference>
<keyword evidence="1 4" id="KW-0808">Transferase</keyword>
<dbReference type="Gene3D" id="3.40.630.30">
    <property type="match status" value="1"/>
</dbReference>
<dbReference type="Proteomes" id="UP000241447">
    <property type="component" value="Chromosome"/>
</dbReference>
<dbReference type="InterPro" id="IPR050832">
    <property type="entry name" value="Bact_Acetyltransf"/>
</dbReference>
<reference evidence="4 5" key="1">
    <citation type="submission" date="2018-03" db="EMBL/GenBank/DDBJ databases">
        <title>The Complete Genome of Celeribacter baekdonensis strain LH4, a Thiosulfate-Oxidizing Alphaproteobacterium Isolated from Gulf of Mexico Continental Slope Sediments.</title>
        <authorList>
            <person name="Flood B.E."/>
            <person name="Bailey J.V."/>
            <person name="Leprich D."/>
        </authorList>
    </citation>
    <scope>NUCLEOTIDE SEQUENCE [LARGE SCALE GENOMIC DNA]</scope>
    <source>
        <strain evidence="4 5">LH4</strain>
    </source>
</reference>
<evidence type="ECO:0000256" key="2">
    <source>
        <dbReference type="ARBA" id="ARBA00023315"/>
    </source>
</evidence>
<dbReference type="KEGG" id="cbak:DA792_04140"/>
<dbReference type="OrthoDB" id="118465at2"/>
<evidence type="ECO:0000256" key="1">
    <source>
        <dbReference type="ARBA" id="ARBA00022679"/>
    </source>
</evidence>
<dbReference type="PANTHER" id="PTHR43877">
    <property type="entry name" value="AMINOALKYLPHOSPHONATE N-ACETYLTRANSFERASE-RELATED-RELATED"/>
    <property type="match status" value="1"/>
</dbReference>
<accession>A0A2R4LZT6</accession>